<protein>
    <submittedName>
        <fullName evidence="1">Uncharacterized protein</fullName>
    </submittedName>
</protein>
<reference evidence="1 2" key="1">
    <citation type="submission" date="2020-07" db="EMBL/GenBank/DDBJ databases">
        <title>Whole genome sequence of Sphingobium yanoikuyae A3.</title>
        <authorList>
            <person name="Han S.-S."/>
        </authorList>
    </citation>
    <scope>NUCLEOTIDE SEQUENCE [LARGE SCALE GENOMIC DNA]</scope>
    <source>
        <strain evidence="1 2">A3</strain>
    </source>
</reference>
<sequence length="46" mass="5256">MDLPDVAMQKIAQFLGYASTRVTEQTYARYRRGFVRDAADALDWSA</sequence>
<name>A0A9X7UCF2_SPHYA</name>
<dbReference type="Proteomes" id="UP000515377">
    <property type="component" value="Chromosome"/>
</dbReference>
<gene>
    <name evidence="1" type="ORF">H3V42_23190</name>
</gene>
<proteinExistence type="predicted"/>
<organism evidence="1 2">
    <name type="scientific">Sphingobium yanoikuyae</name>
    <name type="common">Sphingomonas yanoikuyae</name>
    <dbReference type="NCBI Taxonomy" id="13690"/>
    <lineage>
        <taxon>Bacteria</taxon>
        <taxon>Pseudomonadati</taxon>
        <taxon>Pseudomonadota</taxon>
        <taxon>Alphaproteobacteria</taxon>
        <taxon>Sphingomonadales</taxon>
        <taxon>Sphingomonadaceae</taxon>
        <taxon>Sphingobium</taxon>
    </lineage>
</organism>
<dbReference type="RefSeq" id="WP_185704176.1">
    <property type="nucleotide sequence ID" value="NZ_DAIPVG010000007.1"/>
</dbReference>
<dbReference type="AlphaFoldDB" id="A0A9X7UCF2"/>
<accession>A0A9X7UCF2</accession>
<dbReference type="EMBL" id="CP060122">
    <property type="protein sequence ID" value="QNG44722.1"/>
    <property type="molecule type" value="Genomic_DNA"/>
</dbReference>
<evidence type="ECO:0000313" key="1">
    <source>
        <dbReference type="EMBL" id="QNG44722.1"/>
    </source>
</evidence>
<evidence type="ECO:0000313" key="2">
    <source>
        <dbReference type="Proteomes" id="UP000515377"/>
    </source>
</evidence>